<feature type="domain" description="Galactosyltransferase N-terminal" evidence="13">
    <location>
        <begin position="270"/>
        <end position="402"/>
    </location>
</feature>
<dbReference type="InterPro" id="IPR027791">
    <property type="entry name" value="Galactosyl_T_C"/>
</dbReference>
<evidence type="ECO:0000256" key="4">
    <source>
        <dbReference type="ARBA" id="ARBA00022676"/>
    </source>
</evidence>
<dbReference type="InterPro" id="IPR029044">
    <property type="entry name" value="Nucleotide-diphossugar_trans"/>
</dbReference>
<dbReference type="EMBL" id="JAXCGZ010004135">
    <property type="protein sequence ID" value="KAK7082215.1"/>
    <property type="molecule type" value="Genomic_DNA"/>
</dbReference>
<protein>
    <submittedName>
        <fullName evidence="14">Beta-1,4-galactosyltransferase 3</fullName>
    </submittedName>
</protein>
<dbReference type="InterPro" id="IPR003859">
    <property type="entry name" value="Galactosyl_T"/>
</dbReference>
<comment type="pathway">
    <text evidence="2">Protein modification; protein glycosylation.</text>
</comment>
<dbReference type="Pfam" id="PF02709">
    <property type="entry name" value="Glyco_transf_7C"/>
    <property type="match status" value="1"/>
</dbReference>
<dbReference type="GO" id="GO:0008378">
    <property type="term" value="F:galactosyltransferase activity"/>
    <property type="evidence" value="ECO:0007669"/>
    <property type="project" value="TreeGrafter"/>
</dbReference>
<proteinExistence type="inferred from homology"/>
<feature type="transmembrane region" description="Helical" evidence="11">
    <location>
        <begin position="42"/>
        <end position="62"/>
    </location>
</feature>
<keyword evidence="4" id="KW-0328">Glycosyltransferase</keyword>
<evidence type="ECO:0000259" key="13">
    <source>
        <dbReference type="Pfam" id="PF13733"/>
    </source>
</evidence>
<dbReference type="PANTHER" id="PTHR19300:SF57">
    <property type="entry name" value="BETA-1,4-N-ACETYLGALACTOSAMINYLTRANSFERASE"/>
    <property type="match status" value="1"/>
</dbReference>
<dbReference type="PRINTS" id="PR02050">
    <property type="entry name" value="B14GALTRFASE"/>
</dbReference>
<sequence>MYPATVEGDLSRYMPSSTTGSFGVPLGLSFRAPICRPKFWKFLLLIVVLLMMAQFSLNILFYRNYDSLFYVNVTSGESLATFESRVRWVSSKLPWVHSTTVNPITVVPLHNPAYISSAPLMIGEKIAKLTPDGKKEKTVLQYKVEALDREKAEQLKNVFVPADKIPDEGGGNASSNISLYPHPSNAAVASAVISHKSNIKFPKPAHAVKPTENITSRSVPSKVVENSSIKARASVVSQIGSSLESVNTSNINNGFRESKRTLLSKEKPLCPPVPPNLVGQVKIYRTVPSLEEQERSRPELEPGGRFRPSECRARHRVAIIVPYRDRIKHLAMFIFHVHPILQRQQIDYAIYVVEQAGSGKFNRAMLLNVGALEALKQYKYDCFVFHDVDLLPEDDRNLYTCPEQPRHMSIAIDSMSYKLPYNDIFGGVSAMTVEQFRIVNGFSNKFWGWGGEDDDMSNRIKFHGFFISRYPANIGRYSMLSHRKDEPNPRRYQYLYDGKKRFKSDGLNSAKYRALDVQLRRLYTWVYVDLYPS</sequence>
<evidence type="ECO:0000256" key="8">
    <source>
        <dbReference type="ARBA" id="ARBA00022989"/>
    </source>
</evidence>
<evidence type="ECO:0000256" key="1">
    <source>
        <dbReference type="ARBA" id="ARBA00004606"/>
    </source>
</evidence>
<evidence type="ECO:0000256" key="2">
    <source>
        <dbReference type="ARBA" id="ARBA00004922"/>
    </source>
</evidence>
<evidence type="ECO:0000256" key="11">
    <source>
        <dbReference type="SAM" id="Phobius"/>
    </source>
</evidence>
<name>A0AAN8XCZ8_HALRR</name>
<organism evidence="14 15">
    <name type="scientific">Halocaridina rubra</name>
    <name type="common">Hawaiian red shrimp</name>
    <dbReference type="NCBI Taxonomy" id="373956"/>
    <lineage>
        <taxon>Eukaryota</taxon>
        <taxon>Metazoa</taxon>
        <taxon>Ecdysozoa</taxon>
        <taxon>Arthropoda</taxon>
        <taxon>Crustacea</taxon>
        <taxon>Multicrustacea</taxon>
        <taxon>Malacostraca</taxon>
        <taxon>Eumalacostraca</taxon>
        <taxon>Eucarida</taxon>
        <taxon>Decapoda</taxon>
        <taxon>Pleocyemata</taxon>
        <taxon>Caridea</taxon>
        <taxon>Atyoidea</taxon>
        <taxon>Atyidae</taxon>
        <taxon>Halocaridina</taxon>
    </lineage>
</organism>
<dbReference type="GO" id="GO:0016020">
    <property type="term" value="C:membrane"/>
    <property type="evidence" value="ECO:0007669"/>
    <property type="project" value="UniProtKB-SubCell"/>
</dbReference>
<keyword evidence="5" id="KW-0808">Transferase</keyword>
<evidence type="ECO:0000259" key="12">
    <source>
        <dbReference type="Pfam" id="PF02709"/>
    </source>
</evidence>
<dbReference type="SUPFAM" id="SSF53448">
    <property type="entry name" value="Nucleotide-diphospho-sugar transferases"/>
    <property type="match status" value="1"/>
</dbReference>
<gene>
    <name evidence="14" type="primary">B4GALT3_3</name>
    <name evidence="14" type="ORF">SK128_027721</name>
</gene>
<keyword evidence="7" id="KW-0735">Signal-anchor</keyword>
<evidence type="ECO:0000256" key="6">
    <source>
        <dbReference type="ARBA" id="ARBA00022692"/>
    </source>
</evidence>
<dbReference type="GO" id="GO:0005975">
    <property type="term" value="P:carbohydrate metabolic process"/>
    <property type="evidence" value="ECO:0007669"/>
    <property type="project" value="InterPro"/>
</dbReference>
<evidence type="ECO:0000256" key="10">
    <source>
        <dbReference type="ARBA" id="ARBA00023180"/>
    </source>
</evidence>
<comment type="caution">
    <text evidence="14">The sequence shown here is derived from an EMBL/GenBank/DDBJ whole genome shotgun (WGS) entry which is preliminary data.</text>
</comment>
<keyword evidence="15" id="KW-1185">Reference proteome</keyword>
<dbReference type="Gene3D" id="3.90.550.10">
    <property type="entry name" value="Spore Coat Polysaccharide Biosynthesis Protein SpsA, Chain A"/>
    <property type="match status" value="1"/>
</dbReference>
<dbReference type="PANTHER" id="PTHR19300">
    <property type="entry name" value="BETA-1,4-GALACTOSYLTRANSFERASE"/>
    <property type="match status" value="1"/>
</dbReference>
<accession>A0AAN8XCZ8</accession>
<dbReference type="InterPro" id="IPR027995">
    <property type="entry name" value="Galactosyl_T_N"/>
</dbReference>
<keyword evidence="10" id="KW-0325">Glycoprotein</keyword>
<dbReference type="AlphaFoldDB" id="A0AAN8XCZ8"/>
<evidence type="ECO:0000256" key="5">
    <source>
        <dbReference type="ARBA" id="ARBA00022679"/>
    </source>
</evidence>
<evidence type="ECO:0000313" key="15">
    <source>
        <dbReference type="Proteomes" id="UP001381693"/>
    </source>
</evidence>
<feature type="domain" description="Galactosyltransferase C-terminal" evidence="12">
    <location>
        <begin position="406"/>
        <end position="483"/>
    </location>
</feature>
<evidence type="ECO:0000256" key="9">
    <source>
        <dbReference type="ARBA" id="ARBA00023136"/>
    </source>
</evidence>
<comment type="subcellular location">
    <subcellularLocation>
        <location evidence="1">Membrane</location>
        <topology evidence="1">Single-pass type II membrane protein</topology>
    </subcellularLocation>
</comment>
<dbReference type="Proteomes" id="UP001381693">
    <property type="component" value="Unassembled WGS sequence"/>
</dbReference>
<evidence type="ECO:0000256" key="3">
    <source>
        <dbReference type="ARBA" id="ARBA00005735"/>
    </source>
</evidence>
<dbReference type="GO" id="GO:0006688">
    <property type="term" value="P:glycosphingolipid biosynthetic process"/>
    <property type="evidence" value="ECO:0007669"/>
    <property type="project" value="TreeGrafter"/>
</dbReference>
<keyword evidence="8 11" id="KW-1133">Transmembrane helix</keyword>
<reference evidence="14 15" key="1">
    <citation type="submission" date="2023-11" db="EMBL/GenBank/DDBJ databases">
        <title>Halocaridina rubra genome assembly.</title>
        <authorList>
            <person name="Smith C."/>
        </authorList>
    </citation>
    <scope>NUCLEOTIDE SEQUENCE [LARGE SCALE GENOMIC DNA]</scope>
    <source>
        <strain evidence="14">EP-1</strain>
        <tissue evidence="14">Whole</tissue>
    </source>
</reference>
<evidence type="ECO:0000313" key="14">
    <source>
        <dbReference type="EMBL" id="KAK7082215.1"/>
    </source>
</evidence>
<keyword evidence="9 11" id="KW-0472">Membrane</keyword>
<dbReference type="Pfam" id="PF13733">
    <property type="entry name" value="Glyco_transf_7N"/>
    <property type="match status" value="1"/>
</dbReference>
<dbReference type="GO" id="GO:0033842">
    <property type="term" value="F:N-acetyl-beta-glucosaminyl-derivative 4-beta-N-acetylgalactosaminyltransferase activity"/>
    <property type="evidence" value="ECO:0007669"/>
    <property type="project" value="TreeGrafter"/>
</dbReference>
<dbReference type="CDD" id="cd00899">
    <property type="entry name" value="b4GalT"/>
    <property type="match status" value="1"/>
</dbReference>
<keyword evidence="6 11" id="KW-0812">Transmembrane</keyword>
<evidence type="ECO:0000256" key="7">
    <source>
        <dbReference type="ARBA" id="ARBA00022968"/>
    </source>
</evidence>
<comment type="similarity">
    <text evidence="3">Belongs to the glycosyltransferase 7 family.</text>
</comment>
<dbReference type="GO" id="GO:0005794">
    <property type="term" value="C:Golgi apparatus"/>
    <property type="evidence" value="ECO:0007669"/>
    <property type="project" value="TreeGrafter"/>
</dbReference>